<accession>A0A9J6ZLQ5</accession>
<dbReference type="EMBL" id="CP097899">
    <property type="protein sequence ID" value="URN96792.1"/>
    <property type="molecule type" value="Genomic_DNA"/>
</dbReference>
<gene>
    <name evidence="2" type="primary">csaB</name>
    <name evidence="2" type="ORF">NAG76_07545</name>
</gene>
<protein>
    <submittedName>
        <fullName evidence="2">Polysaccharide pyruvyl transferase CsaB</fullName>
    </submittedName>
</protein>
<dbReference type="Pfam" id="PF04230">
    <property type="entry name" value="PS_pyruv_trans"/>
    <property type="match status" value="1"/>
</dbReference>
<evidence type="ECO:0000313" key="3">
    <source>
        <dbReference type="Proteomes" id="UP001056756"/>
    </source>
</evidence>
<dbReference type="PANTHER" id="PTHR36836">
    <property type="entry name" value="COLANIC ACID BIOSYNTHESIS PROTEIN WCAK"/>
    <property type="match status" value="1"/>
</dbReference>
<feature type="domain" description="Polysaccharide pyruvyl transferase" evidence="1">
    <location>
        <begin position="20"/>
        <end position="307"/>
    </location>
</feature>
<dbReference type="NCBIfam" id="TIGR03609">
    <property type="entry name" value="S_layer_CsaB"/>
    <property type="match status" value="1"/>
</dbReference>
<organism evidence="2 3">
    <name type="scientific">Candidatus Pristimantibacillus lignocellulolyticus</name>
    <dbReference type="NCBI Taxonomy" id="2994561"/>
    <lineage>
        <taxon>Bacteria</taxon>
        <taxon>Bacillati</taxon>
        <taxon>Bacillota</taxon>
        <taxon>Bacilli</taxon>
        <taxon>Bacillales</taxon>
        <taxon>Paenibacillaceae</taxon>
        <taxon>Candidatus Pristimantibacillus</taxon>
    </lineage>
</organism>
<name>A0A9J6ZLQ5_9BACL</name>
<dbReference type="InterPro" id="IPR007345">
    <property type="entry name" value="Polysacch_pyruvyl_Trfase"/>
</dbReference>
<sequence length="378" mass="42145">MASNSTTFRIVISGYYGFNNSGDEAVLRSILLALQEQGERANVTIVPIVLSNDPASTTAMYGVESMPRMHPASIWKAIKSADALISGGGSLLQDATGKKTIPYYTGVIKLAQWLGKPTFIYAQGLGPVNSRVMFPFISSAMKKSSYISVRDEQSARLLRNIGVVKQSIEVVPDPVMGMPLPDQQTNWKVIEQDKPVIGVSVRFWPSDNKKLDYIVAALLKLINERDVHIRFLPFHTPDDVEASHYVHDLIVPHLNDSSTVEIANVEDDPQQMLLAVSQCDVLFGMRLHALIYAANQRIPLLGLSYDPKIDQFLERIGSEAIGSTEHLNADQFTAQVIQLLDGKEKWKTEKEPYISQLIEQSQKPAQQLIQFLRQNISR</sequence>
<dbReference type="Proteomes" id="UP001056756">
    <property type="component" value="Chromosome"/>
</dbReference>
<dbReference type="PANTHER" id="PTHR36836:SF1">
    <property type="entry name" value="COLANIC ACID BIOSYNTHESIS PROTEIN WCAK"/>
    <property type="match status" value="1"/>
</dbReference>
<dbReference type="KEGG" id="plig:NAG76_07545"/>
<dbReference type="AlphaFoldDB" id="A0A9J6ZLQ5"/>
<keyword evidence="2" id="KW-0808">Transferase</keyword>
<dbReference type="InterPro" id="IPR019896">
    <property type="entry name" value="Polysacch_pyruvyl_Trfase_CsaB"/>
</dbReference>
<evidence type="ECO:0000313" key="2">
    <source>
        <dbReference type="EMBL" id="URN96792.1"/>
    </source>
</evidence>
<evidence type="ECO:0000259" key="1">
    <source>
        <dbReference type="Pfam" id="PF04230"/>
    </source>
</evidence>
<dbReference type="GO" id="GO:0016740">
    <property type="term" value="F:transferase activity"/>
    <property type="evidence" value="ECO:0007669"/>
    <property type="project" value="UniProtKB-KW"/>
</dbReference>
<dbReference type="SUPFAM" id="SSF53756">
    <property type="entry name" value="UDP-Glycosyltransferase/glycogen phosphorylase"/>
    <property type="match status" value="1"/>
</dbReference>
<proteinExistence type="predicted"/>
<reference evidence="2" key="1">
    <citation type="submission" date="2022-05" db="EMBL/GenBank/DDBJ databases">
        <title>Novel bacterial taxa in a minimal lignocellulolytic consortium and its capacity to transform plastics disclosed by genome-resolved metagenomics.</title>
        <authorList>
            <person name="Rodriguez C.A.D."/>
            <person name="Diaz-Garcia L."/>
            <person name="Herrera K."/>
            <person name="Tarazona N.A."/>
            <person name="Sproer C."/>
            <person name="Overmann J."/>
            <person name="Jimenez D.J."/>
        </authorList>
    </citation>
    <scope>NUCLEOTIDE SEQUENCE</scope>
    <source>
        <strain evidence="2">MAG5</strain>
    </source>
</reference>